<protein>
    <submittedName>
        <fullName evidence="3">Uncharacterized protein</fullName>
    </submittedName>
</protein>
<feature type="region of interest" description="Disordered" evidence="1">
    <location>
        <begin position="226"/>
        <end position="317"/>
    </location>
</feature>
<dbReference type="AlphaFoldDB" id="A0A8J5X6V5"/>
<feature type="compositionally biased region" description="Polar residues" evidence="1">
    <location>
        <begin position="292"/>
        <end position="305"/>
    </location>
</feature>
<feature type="region of interest" description="Disordered" evidence="1">
    <location>
        <begin position="516"/>
        <end position="548"/>
    </location>
</feature>
<dbReference type="EMBL" id="JAGTXO010000031">
    <property type="protein sequence ID" value="KAG8460698.1"/>
    <property type="molecule type" value="Genomic_DNA"/>
</dbReference>
<reference evidence="3" key="1">
    <citation type="submission" date="2021-05" db="EMBL/GenBank/DDBJ databases">
        <title>The genome of the haptophyte Pavlova lutheri (Diacronema luteri, Pavlovales) - a model for lipid biosynthesis in eukaryotic algae.</title>
        <authorList>
            <person name="Hulatt C.J."/>
            <person name="Posewitz M.C."/>
        </authorList>
    </citation>
    <scope>NUCLEOTIDE SEQUENCE</scope>
    <source>
        <strain evidence="3">NIVA-4/92</strain>
    </source>
</reference>
<keyword evidence="4" id="KW-1185">Reference proteome</keyword>
<feature type="transmembrane region" description="Helical" evidence="2">
    <location>
        <begin position="678"/>
        <end position="697"/>
    </location>
</feature>
<comment type="caution">
    <text evidence="3">The sequence shown here is derived from an EMBL/GenBank/DDBJ whole genome shotgun (WGS) entry which is preliminary data.</text>
</comment>
<feature type="compositionally biased region" description="Low complexity" evidence="1">
    <location>
        <begin position="269"/>
        <end position="284"/>
    </location>
</feature>
<keyword evidence="2" id="KW-1133">Transmembrane helix</keyword>
<keyword evidence="2" id="KW-0472">Membrane</keyword>
<organism evidence="3 4">
    <name type="scientific">Diacronema lutheri</name>
    <name type="common">Unicellular marine alga</name>
    <name type="synonym">Monochrysis lutheri</name>
    <dbReference type="NCBI Taxonomy" id="2081491"/>
    <lineage>
        <taxon>Eukaryota</taxon>
        <taxon>Haptista</taxon>
        <taxon>Haptophyta</taxon>
        <taxon>Pavlovophyceae</taxon>
        <taxon>Pavlovales</taxon>
        <taxon>Pavlovaceae</taxon>
        <taxon>Diacronema</taxon>
    </lineage>
</organism>
<dbReference type="OrthoDB" id="10657584at2759"/>
<evidence type="ECO:0000313" key="3">
    <source>
        <dbReference type="EMBL" id="KAG8460698.1"/>
    </source>
</evidence>
<feature type="compositionally biased region" description="Gly residues" evidence="1">
    <location>
        <begin position="537"/>
        <end position="548"/>
    </location>
</feature>
<gene>
    <name evidence="3" type="ORF">KFE25_011473</name>
</gene>
<evidence type="ECO:0000256" key="1">
    <source>
        <dbReference type="SAM" id="MobiDB-lite"/>
    </source>
</evidence>
<keyword evidence="2" id="KW-0812">Transmembrane</keyword>
<feature type="region of interest" description="Disordered" evidence="1">
    <location>
        <begin position="347"/>
        <end position="373"/>
    </location>
</feature>
<sequence length="702" mass="72772">MGGNLTRKSRASASAAVLSTLLDDDDQSAPCGALLEIDDAEAFQLVELWRRMGVSWVRSSWRASGDVLPRLNSAARDESGLERHGARSNGGLVSLTWSRREPLMLAAASLDGVPVDDGYAEWLDALGVVALGTFPFVLGHDYSPRVLVAFQFAAGADDAAGVQPVARVVHRLGILACRLGGDPAKLAQSVGGGDTPPLDRLGASPCELSVRAGGGAGYFPVWGTAVTSSSSDEDERQASCARISSAGASAESRTSGRAANADDVDHQVASGAGARAHAAQHGPASAPPQVPASDSSESKQQSNRRGPTGPGAQHRRPKINLLTVCAFPMPDGSLECRRVRASAPPRVQVAPCVDHPPATAASGSSGDEQPRRARTVPSTYIGSRCTQAAAQLRPGAHPFVRCVGERFLRVGTASAPFGQASGHPLLAGEGPVLYAGEVEIGENGEVLRWNNMSGCYRPDPEHAHIALLPYARFWRIVATSRDLRLLLSAGGTATLGEETAMQLAGELVPRVAHASVADVPDGDGGPGAGGAAAMSEGAGGSGAQGGGERGALRSQLWLVKASVWDQATAAAGGGEPSATRGGAQGGTRREFLEAIGRSPYLARRWKMGLPMDAKLVRQACEAAGAGALATLHDEFPPISPMHTSASWRRAKAKSLPSSPLAYGTQAEARALWARRPAALAWVCALVAIAGSSVLVLLRRRRS</sequence>
<proteinExistence type="predicted"/>
<evidence type="ECO:0000313" key="4">
    <source>
        <dbReference type="Proteomes" id="UP000751190"/>
    </source>
</evidence>
<evidence type="ECO:0000256" key="2">
    <source>
        <dbReference type="SAM" id="Phobius"/>
    </source>
</evidence>
<name>A0A8J5X6V5_DIALT</name>
<accession>A0A8J5X6V5</accession>
<dbReference type="Proteomes" id="UP000751190">
    <property type="component" value="Unassembled WGS sequence"/>
</dbReference>